<dbReference type="GO" id="GO:0016787">
    <property type="term" value="F:hydrolase activity"/>
    <property type="evidence" value="ECO:0007669"/>
    <property type="project" value="UniProtKB-KW"/>
</dbReference>
<proteinExistence type="predicted"/>
<protein>
    <submittedName>
        <fullName evidence="2">MBL fold metallo-hydrolase</fullName>
    </submittedName>
</protein>
<name>A0A5R8QHD9_9FIRM</name>
<keyword evidence="3" id="KW-1185">Reference proteome</keyword>
<organism evidence="2 3">
    <name type="scientific">Culicoidibacter larvae</name>
    <dbReference type="NCBI Taxonomy" id="2579976"/>
    <lineage>
        <taxon>Bacteria</taxon>
        <taxon>Bacillati</taxon>
        <taxon>Bacillota</taxon>
        <taxon>Culicoidibacteria</taxon>
        <taxon>Culicoidibacterales</taxon>
        <taxon>Culicoidibacteraceae</taxon>
        <taxon>Culicoidibacter</taxon>
    </lineage>
</organism>
<evidence type="ECO:0000259" key="1">
    <source>
        <dbReference type="SMART" id="SM00849"/>
    </source>
</evidence>
<sequence>MQFAVLFSGSSGNSSYVRVGDDVYLIDAGVSTKRLLAALAEHNIDAQQIKAVFLTHEHSDHIAGLRVLCDKYNIPLYTNEQTFNHIPVKSRPVSSQVIFMEHNFLYLDQLYIKTVPISHDAKDGLGYVFETNNKKVVYLTDTGYVSEAVKHEIAGADGYIIESNHDPELLLQSAYPWHVRQRILSDQGHLSNESCGYLLANIISTSTRFVVLAHLSENNNLAELALKTVENILVEKQVRNGLEQLCVAYQDRRTAIFTV</sequence>
<dbReference type="InterPro" id="IPR052533">
    <property type="entry name" value="WalJ/YycJ-like"/>
</dbReference>
<dbReference type="PANTHER" id="PTHR47619:SF1">
    <property type="entry name" value="EXODEOXYRIBONUCLEASE WALJ"/>
    <property type="match status" value="1"/>
</dbReference>
<dbReference type="Pfam" id="PF12706">
    <property type="entry name" value="Lactamase_B_2"/>
    <property type="match status" value="1"/>
</dbReference>
<keyword evidence="2" id="KW-0378">Hydrolase</keyword>
<dbReference type="InterPro" id="IPR036866">
    <property type="entry name" value="RibonucZ/Hydroxyglut_hydro"/>
</dbReference>
<feature type="domain" description="Metallo-beta-lactamase" evidence="1">
    <location>
        <begin position="11"/>
        <end position="178"/>
    </location>
</feature>
<comment type="caution">
    <text evidence="2">The sequence shown here is derived from an EMBL/GenBank/DDBJ whole genome shotgun (WGS) entry which is preliminary data.</text>
</comment>
<dbReference type="PANTHER" id="PTHR47619">
    <property type="entry name" value="METALLO-HYDROLASE YYCJ-RELATED"/>
    <property type="match status" value="1"/>
</dbReference>
<dbReference type="InParanoid" id="A0A5R8QHD9"/>
<accession>A0A5R8QHD9</accession>
<dbReference type="InterPro" id="IPR001279">
    <property type="entry name" value="Metallo-B-lactamas"/>
</dbReference>
<dbReference type="SUPFAM" id="SSF56281">
    <property type="entry name" value="Metallo-hydrolase/oxidoreductase"/>
    <property type="match status" value="1"/>
</dbReference>
<dbReference type="OrthoDB" id="9781189at2"/>
<dbReference type="EMBL" id="VBWP01000001">
    <property type="protein sequence ID" value="TLG77461.1"/>
    <property type="molecule type" value="Genomic_DNA"/>
</dbReference>
<dbReference type="RefSeq" id="WP_138190071.1">
    <property type="nucleotide sequence ID" value="NZ_VBWP01000001.1"/>
</dbReference>
<dbReference type="Proteomes" id="UP000306912">
    <property type="component" value="Unassembled WGS sequence"/>
</dbReference>
<dbReference type="FunCoup" id="A0A5R8QHD9">
    <property type="interactions" value="93"/>
</dbReference>
<reference evidence="2 3" key="1">
    <citation type="submission" date="2019-05" db="EMBL/GenBank/DDBJ databases">
        <title>Culicoidintestinum kansasii gen. nov., sp. nov. from the gastrointestinal tract of the biting midge, Culicoides sonorensis.</title>
        <authorList>
            <person name="Neupane S."/>
            <person name="Ghosh A."/>
            <person name="Gunther S."/>
            <person name="Martin K."/>
            <person name="Zurek L."/>
        </authorList>
    </citation>
    <scope>NUCLEOTIDE SEQUENCE [LARGE SCALE GENOMIC DNA]</scope>
    <source>
        <strain evidence="2 3">CS-1</strain>
    </source>
</reference>
<evidence type="ECO:0000313" key="3">
    <source>
        <dbReference type="Proteomes" id="UP000306912"/>
    </source>
</evidence>
<dbReference type="AlphaFoldDB" id="A0A5R8QHD9"/>
<gene>
    <name evidence="2" type="ORF">FEZ08_02235</name>
</gene>
<dbReference type="SMART" id="SM00849">
    <property type="entry name" value="Lactamase_B"/>
    <property type="match status" value="1"/>
</dbReference>
<evidence type="ECO:0000313" key="2">
    <source>
        <dbReference type="EMBL" id="TLG77461.1"/>
    </source>
</evidence>
<dbReference type="Gene3D" id="3.60.15.10">
    <property type="entry name" value="Ribonuclease Z/Hydroxyacylglutathione hydrolase-like"/>
    <property type="match status" value="1"/>
</dbReference>